<dbReference type="SUPFAM" id="SSF47413">
    <property type="entry name" value="lambda repressor-like DNA-binding domains"/>
    <property type="match status" value="1"/>
</dbReference>
<dbReference type="RefSeq" id="WP_091084758.1">
    <property type="nucleotide sequence ID" value="NZ_FMHT01000003.1"/>
</dbReference>
<feature type="region of interest" description="Disordered" evidence="1">
    <location>
        <begin position="218"/>
        <end position="264"/>
    </location>
</feature>
<dbReference type="AlphaFoldDB" id="A0A1C6SK58"/>
<sequence>MARAERPLDPTAGPLQAFAADLRALRDRAGRPTYQALARRAHRSASSLSEAAGGRRLPTLDTTLAYVRALGGDEREWTARWRAVAGTVEPEPEPEPVPEPVPELKPVPEPEPKSGQPKLESESKSGPESEPGPKSGPESEPGPKSEPGPESEPRPRPASQPGDSPEPSRPNQVPGPARSWTATRSGRHIRVLAAGVLLAGLVAVPWLVGGFRTQGDGTPSPAAVGSGSPAGGASVSPDEGGSVAVPTGIRDGADPKDAGCATDPGVTTVDSAAVLLDERVVGTVELRYAPACGVSWPRFVPVPGGADVVPRPARIQLAVTDGDQPTRVADFAMDYGGISTFGNLLTSTKTCVYAQVQLSGAGWRSAVGRTGCWRGATEVRPIP</sequence>
<evidence type="ECO:0000313" key="5">
    <source>
        <dbReference type="Proteomes" id="UP000199699"/>
    </source>
</evidence>
<dbReference type="Pfam" id="PF13560">
    <property type="entry name" value="HTH_31"/>
    <property type="match status" value="1"/>
</dbReference>
<dbReference type="InterPro" id="IPR001387">
    <property type="entry name" value="Cro/C1-type_HTH"/>
</dbReference>
<keyword evidence="2" id="KW-0812">Transmembrane</keyword>
<feature type="transmembrane region" description="Helical" evidence="2">
    <location>
        <begin position="189"/>
        <end position="208"/>
    </location>
</feature>
<dbReference type="Proteomes" id="UP000199699">
    <property type="component" value="Unassembled WGS sequence"/>
</dbReference>
<dbReference type="SMART" id="SM00530">
    <property type="entry name" value="HTH_XRE"/>
    <property type="match status" value="1"/>
</dbReference>
<evidence type="ECO:0000256" key="2">
    <source>
        <dbReference type="SAM" id="Phobius"/>
    </source>
</evidence>
<feature type="region of interest" description="Disordered" evidence="1">
    <location>
        <begin position="84"/>
        <end position="182"/>
    </location>
</feature>
<evidence type="ECO:0000256" key="1">
    <source>
        <dbReference type="SAM" id="MobiDB-lite"/>
    </source>
</evidence>
<proteinExistence type="predicted"/>
<feature type="compositionally biased region" description="Low complexity" evidence="1">
    <location>
        <begin position="128"/>
        <end position="139"/>
    </location>
</feature>
<reference evidence="4 5" key="1">
    <citation type="submission" date="2016-06" db="EMBL/GenBank/DDBJ databases">
        <authorList>
            <person name="Kjaerup R.B."/>
            <person name="Dalgaard T.S."/>
            <person name="Juul-Madsen H.R."/>
        </authorList>
    </citation>
    <scope>NUCLEOTIDE SEQUENCE [LARGE SCALE GENOMIC DNA]</scope>
    <source>
        <strain evidence="4 5">DSM 43818</strain>
    </source>
</reference>
<feature type="region of interest" description="Disordered" evidence="1">
    <location>
        <begin position="37"/>
        <end position="60"/>
    </location>
</feature>
<gene>
    <name evidence="4" type="ORF">GA0070616_3921</name>
</gene>
<protein>
    <recommendedName>
        <fullName evidence="3">HTH cro/C1-type domain-containing protein</fullName>
    </recommendedName>
</protein>
<dbReference type="OrthoDB" id="3688891at2"/>
<feature type="compositionally biased region" description="Low complexity" evidence="1">
    <location>
        <begin position="219"/>
        <end position="237"/>
    </location>
</feature>
<dbReference type="GO" id="GO:0003677">
    <property type="term" value="F:DNA binding"/>
    <property type="evidence" value="ECO:0007669"/>
    <property type="project" value="InterPro"/>
</dbReference>
<dbReference type="CDD" id="cd00093">
    <property type="entry name" value="HTH_XRE"/>
    <property type="match status" value="1"/>
</dbReference>
<keyword evidence="5" id="KW-1185">Reference proteome</keyword>
<accession>A0A1C6SK58</accession>
<dbReference type="EMBL" id="FMHT01000003">
    <property type="protein sequence ID" value="SCL29639.1"/>
    <property type="molecule type" value="Genomic_DNA"/>
</dbReference>
<dbReference type="InterPro" id="IPR010982">
    <property type="entry name" value="Lambda_DNA-bd_dom_sf"/>
</dbReference>
<evidence type="ECO:0000259" key="3">
    <source>
        <dbReference type="SMART" id="SM00530"/>
    </source>
</evidence>
<organism evidence="4 5">
    <name type="scientific">Micromonospora nigra</name>
    <dbReference type="NCBI Taxonomy" id="145857"/>
    <lineage>
        <taxon>Bacteria</taxon>
        <taxon>Bacillati</taxon>
        <taxon>Actinomycetota</taxon>
        <taxon>Actinomycetes</taxon>
        <taxon>Micromonosporales</taxon>
        <taxon>Micromonosporaceae</taxon>
        <taxon>Micromonospora</taxon>
    </lineage>
</organism>
<dbReference type="STRING" id="145857.GA0070616_3921"/>
<keyword evidence="2" id="KW-0472">Membrane</keyword>
<dbReference type="Gene3D" id="1.10.260.40">
    <property type="entry name" value="lambda repressor-like DNA-binding domains"/>
    <property type="match status" value="1"/>
</dbReference>
<evidence type="ECO:0000313" key="4">
    <source>
        <dbReference type="EMBL" id="SCL29639.1"/>
    </source>
</evidence>
<feature type="domain" description="HTH cro/C1-type" evidence="3">
    <location>
        <begin position="21"/>
        <end position="77"/>
    </location>
</feature>
<name>A0A1C6SK58_9ACTN</name>
<keyword evidence="2" id="KW-1133">Transmembrane helix</keyword>